<organism evidence="2 3">
    <name type="scientific">Drosophila pseudoobscura pseudoobscura</name>
    <name type="common">Fruit fly</name>
    <dbReference type="NCBI Taxonomy" id="46245"/>
    <lineage>
        <taxon>Eukaryota</taxon>
        <taxon>Metazoa</taxon>
        <taxon>Ecdysozoa</taxon>
        <taxon>Arthropoda</taxon>
        <taxon>Hexapoda</taxon>
        <taxon>Insecta</taxon>
        <taxon>Pterygota</taxon>
        <taxon>Neoptera</taxon>
        <taxon>Endopterygota</taxon>
        <taxon>Diptera</taxon>
        <taxon>Brachycera</taxon>
        <taxon>Muscomorpha</taxon>
        <taxon>Ephydroidea</taxon>
        <taxon>Drosophilidae</taxon>
        <taxon>Drosophila</taxon>
        <taxon>Sophophora</taxon>
    </lineage>
</organism>
<dbReference type="RefSeq" id="XP_033236511.1">
    <property type="nucleotide sequence ID" value="XM_033380620.1"/>
</dbReference>
<evidence type="ECO:0000313" key="3">
    <source>
        <dbReference type="RefSeq" id="XP_033236511.1"/>
    </source>
</evidence>
<keyword evidence="1" id="KW-0472">Membrane</keyword>
<reference evidence="3" key="1">
    <citation type="submission" date="2025-08" db="UniProtKB">
        <authorList>
            <consortium name="RefSeq"/>
        </authorList>
    </citation>
    <scope>IDENTIFICATION</scope>
    <source>
        <strain evidence="3">MV-25-SWS-2005</strain>
        <tissue evidence="3">Whole body</tissue>
    </source>
</reference>
<name>A0A6I8VZI2_DROPS</name>
<dbReference type="InParanoid" id="A0A6I8VZI2"/>
<keyword evidence="1" id="KW-1133">Transmembrane helix</keyword>
<protein>
    <submittedName>
        <fullName evidence="3">Uncharacterized protein isoform X1</fullName>
    </submittedName>
</protein>
<sequence>MSYDKPQTFSSYNHDEEEEHRLIEMFKNTNFIAESPTMIRPSRSKFTAEGIVSTPCDDSSLRKRNLNAVLKLPDLKERTSMSSMEGLYELSQKLAVTSPRLTKFLKDPEQPEEITDPDMVRGLENTPQKREEQPEATVQQPKVKGRILLFKQHQELKLWKSIIRNPINRNWCEQVKNKLKNKTKKKKKKKDHLPARVKAVLDLKRKNYINLLRKPTGHGARKYLKRFVASKVLPWLLTFGIAFLVYVTLLRWTK</sequence>
<gene>
    <name evidence="3" type="primary">LOC26532591</name>
</gene>
<keyword evidence="2" id="KW-1185">Reference proteome</keyword>
<keyword evidence="1" id="KW-0812">Transmembrane</keyword>
<evidence type="ECO:0000256" key="1">
    <source>
        <dbReference type="SAM" id="Phobius"/>
    </source>
</evidence>
<dbReference type="AlphaFoldDB" id="A0A6I8VZI2"/>
<evidence type="ECO:0000313" key="2">
    <source>
        <dbReference type="Proteomes" id="UP000001819"/>
    </source>
</evidence>
<dbReference type="ExpressionAtlas" id="A0A6I8VZI2">
    <property type="expression patterns" value="baseline"/>
</dbReference>
<accession>A0A6I8VZI2</accession>
<feature type="transmembrane region" description="Helical" evidence="1">
    <location>
        <begin position="232"/>
        <end position="252"/>
    </location>
</feature>
<proteinExistence type="predicted"/>
<dbReference type="Proteomes" id="UP000001819">
    <property type="component" value="Chromosome 4"/>
</dbReference>